<keyword evidence="1" id="KW-0560">Oxidoreductase</keyword>
<dbReference type="EMBL" id="JACHNH010000001">
    <property type="protein sequence ID" value="MBB4766135.1"/>
    <property type="molecule type" value="Genomic_DNA"/>
</dbReference>
<evidence type="ECO:0000313" key="3">
    <source>
        <dbReference type="Proteomes" id="UP000578112"/>
    </source>
</evidence>
<accession>A0A7W7I474</accession>
<sequence length="475" mass="48478">MSTPLDGLPVVVIGAGPVGLAAAAHLAERGIAYTVLEAGETAAAAVRQWGHIRVFSPWRYNIDAAARRLLAAGGWVEPDADVLPTGAQLAADYLQPLADLPALKPHVRYGARVVAVTRLGLDRVRTAGRDTTPFLIRLATGEDVLARAVIDAAGTWDTPNVLGASGIPAHGETGATAFLEHALPDVLGADRDRFAGKRVLVVGAGYSAANTLLLLADLADQAPGTRVTWAIRAAGPARTYGGGAADALPARGALGTVLREHVEAGHIELITGFSVGALTPRPDGIEVSDGTRSVVVDRIVSATGFRPDHGIAAELRLDLDPIMGAGRTLAPLIDPNEHSCGTVPPHGVDELAHPEPGYYAIGAKSYGRAPTFLLATGYEQARSVVAALAGDWQAARDVQLDLPETGVCSSNIAVDADRVDSGDGGCCTTPADETVTVPAGRGLATGIAGGLLSVPLTLQPVAAAGTGEQAGGCCG</sequence>
<dbReference type="InterPro" id="IPR050982">
    <property type="entry name" value="Auxin_biosynth/cation_transpt"/>
</dbReference>
<dbReference type="AlphaFoldDB" id="A0A7W7I474"/>
<dbReference type="Proteomes" id="UP000578112">
    <property type="component" value="Unassembled WGS sequence"/>
</dbReference>
<dbReference type="Gene3D" id="3.50.50.60">
    <property type="entry name" value="FAD/NAD(P)-binding domain"/>
    <property type="match status" value="1"/>
</dbReference>
<dbReference type="PRINTS" id="PR00411">
    <property type="entry name" value="PNDRDTASEI"/>
</dbReference>
<dbReference type="PANTHER" id="PTHR43539">
    <property type="entry name" value="FLAVIN-BINDING MONOOXYGENASE-LIKE PROTEIN (AFU_ORTHOLOGUE AFUA_4G09220)"/>
    <property type="match status" value="1"/>
</dbReference>
<dbReference type="SUPFAM" id="SSF51905">
    <property type="entry name" value="FAD/NAD(P)-binding domain"/>
    <property type="match status" value="1"/>
</dbReference>
<organism evidence="2 3">
    <name type="scientific">Actinoplanes digitatis</name>
    <dbReference type="NCBI Taxonomy" id="1868"/>
    <lineage>
        <taxon>Bacteria</taxon>
        <taxon>Bacillati</taxon>
        <taxon>Actinomycetota</taxon>
        <taxon>Actinomycetes</taxon>
        <taxon>Micromonosporales</taxon>
        <taxon>Micromonosporaceae</taxon>
        <taxon>Actinoplanes</taxon>
    </lineage>
</organism>
<dbReference type="GO" id="GO:0004497">
    <property type="term" value="F:monooxygenase activity"/>
    <property type="evidence" value="ECO:0007669"/>
    <property type="project" value="TreeGrafter"/>
</dbReference>
<dbReference type="RefSeq" id="WP_184997207.1">
    <property type="nucleotide sequence ID" value="NZ_BOMK01000051.1"/>
</dbReference>
<dbReference type="PRINTS" id="PR00368">
    <property type="entry name" value="FADPNR"/>
</dbReference>
<comment type="caution">
    <text evidence="2">The sequence shown here is derived from an EMBL/GenBank/DDBJ whole genome shotgun (WGS) entry which is preliminary data.</text>
</comment>
<gene>
    <name evidence="2" type="ORF">BJ971_006691</name>
</gene>
<dbReference type="PANTHER" id="PTHR43539:SF78">
    <property type="entry name" value="FLAVIN-CONTAINING MONOOXYGENASE"/>
    <property type="match status" value="1"/>
</dbReference>
<dbReference type="GO" id="GO:0050660">
    <property type="term" value="F:flavin adenine dinucleotide binding"/>
    <property type="evidence" value="ECO:0007669"/>
    <property type="project" value="TreeGrafter"/>
</dbReference>
<dbReference type="InterPro" id="IPR036188">
    <property type="entry name" value="FAD/NAD-bd_sf"/>
</dbReference>
<evidence type="ECO:0000256" key="1">
    <source>
        <dbReference type="ARBA" id="ARBA00023002"/>
    </source>
</evidence>
<proteinExistence type="predicted"/>
<protein>
    <submittedName>
        <fullName evidence="2">Thioredoxin reductase</fullName>
    </submittedName>
</protein>
<keyword evidence="3" id="KW-1185">Reference proteome</keyword>
<dbReference type="Pfam" id="PF13738">
    <property type="entry name" value="Pyr_redox_3"/>
    <property type="match status" value="1"/>
</dbReference>
<evidence type="ECO:0000313" key="2">
    <source>
        <dbReference type="EMBL" id="MBB4766135.1"/>
    </source>
</evidence>
<name>A0A7W7I474_9ACTN</name>
<reference evidence="2 3" key="1">
    <citation type="submission" date="2020-08" db="EMBL/GenBank/DDBJ databases">
        <title>Sequencing the genomes of 1000 actinobacteria strains.</title>
        <authorList>
            <person name="Klenk H.-P."/>
        </authorList>
    </citation>
    <scope>NUCLEOTIDE SEQUENCE [LARGE SCALE GENOMIC DNA]</scope>
    <source>
        <strain evidence="2 3">DSM 43149</strain>
    </source>
</reference>